<dbReference type="InterPro" id="IPR014721">
    <property type="entry name" value="Ribsml_uS5_D2-typ_fold_subgr"/>
</dbReference>
<organism evidence="6 7">
    <name type="scientific">candidate division WWE3 bacterium RIFCSPLOWO2_01_FULL_39_13</name>
    <dbReference type="NCBI Taxonomy" id="1802624"/>
    <lineage>
        <taxon>Bacteria</taxon>
        <taxon>Katanobacteria</taxon>
    </lineage>
</organism>
<dbReference type="InterPro" id="IPR020574">
    <property type="entry name" value="Ribosomal_uS9_CS"/>
</dbReference>
<dbReference type="PANTHER" id="PTHR21569">
    <property type="entry name" value="RIBOSOMAL PROTEIN S9"/>
    <property type="match status" value="1"/>
</dbReference>
<dbReference type="Proteomes" id="UP000178771">
    <property type="component" value="Unassembled WGS sequence"/>
</dbReference>
<proteinExistence type="inferred from homology"/>
<keyword evidence="3 4" id="KW-0687">Ribonucleoprotein</keyword>
<evidence type="ECO:0000256" key="2">
    <source>
        <dbReference type="ARBA" id="ARBA00022980"/>
    </source>
</evidence>
<reference evidence="6 7" key="1">
    <citation type="journal article" date="2016" name="Nat. Commun.">
        <title>Thousands of microbial genomes shed light on interconnected biogeochemical processes in an aquifer system.</title>
        <authorList>
            <person name="Anantharaman K."/>
            <person name="Brown C.T."/>
            <person name="Hug L.A."/>
            <person name="Sharon I."/>
            <person name="Castelle C.J."/>
            <person name="Probst A.J."/>
            <person name="Thomas B.C."/>
            <person name="Singh A."/>
            <person name="Wilkins M.J."/>
            <person name="Karaoz U."/>
            <person name="Brodie E.L."/>
            <person name="Williams K.H."/>
            <person name="Hubbard S.S."/>
            <person name="Banfield J.F."/>
        </authorList>
    </citation>
    <scope>NUCLEOTIDE SEQUENCE [LARGE SCALE GENOMIC DNA]</scope>
</reference>
<evidence type="ECO:0000256" key="3">
    <source>
        <dbReference type="ARBA" id="ARBA00023274"/>
    </source>
</evidence>
<evidence type="ECO:0000256" key="4">
    <source>
        <dbReference type="RuleBase" id="RU003815"/>
    </source>
</evidence>
<comment type="caution">
    <text evidence="6">The sequence shown here is derived from an EMBL/GenBank/DDBJ whole genome shotgun (WGS) entry which is preliminary data.</text>
</comment>
<dbReference type="STRING" id="1802624.A2982_01525"/>
<dbReference type="NCBIfam" id="NF001099">
    <property type="entry name" value="PRK00132.1"/>
    <property type="match status" value="1"/>
</dbReference>
<dbReference type="InterPro" id="IPR023035">
    <property type="entry name" value="Ribosomal_uS9_bac/plastid"/>
</dbReference>
<evidence type="ECO:0000313" key="7">
    <source>
        <dbReference type="Proteomes" id="UP000178771"/>
    </source>
</evidence>
<dbReference type="GO" id="GO:0006412">
    <property type="term" value="P:translation"/>
    <property type="evidence" value="ECO:0007669"/>
    <property type="project" value="InterPro"/>
</dbReference>
<evidence type="ECO:0000256" key="1">
    <source>
        <dbReference type="ARBA" id="ARBA00005251"/>
    </source>
</evidence>
<dbReference type="SUPFAM" id="SSF54211">
    <property type="entry name" value="Ribosomal protein S5 domain 2-like"/>
    <property type="match status" value="1"/>
</dbReference>
<dbReference type="EMBL" id="MEVH01000005">
    <property type="protein sequence ID" value="OGC52148.1"/>
    <property type="molecule type" value="Genomic_DNA"/>
</dbReference>
<sequence length="139" mass="15804">MPKKLSGKNKFFAGLGRRKTASARVWLYDKKGEIFVNDMPIKEYFSQREQILTWVRPFHAIGVSHPPSKFSGTIKVAGGGKNGQVIAVQLGIARALLKYDESLKPLLKTGGFLTRDSREVERKKPFLQKARKRPQYSKR</sequence>
<dbReference type="Gene3D" id="3.30.230.10">
    <property type="match status" value="1"/>
</dbReference>
<name>A0A1F4V4M3_UNCKA</name>
<dbReference type="Pfam" id="PF00380">
    <property type="entry name" value="Ribosomal_S9"/>
    <property type="match status" value="1"/>
</dbReference>
<dbReference type="GO" id="GO:0003723">
    <property type="term" value="F:RNA binding"/>
    <property type="evidence" value="ECO:0007669"/>
    <property type="project" value="TreeGrafter"/>
</dbReference>
<dbReference type="InterPro" id="IPR020568">
    <property type="entry name" value="Ribosomal_Su5_D2-typ_SF"/>
</dbReference>
<comment type="similarity">
    <text evidence="1 4">Belongs to the universal ribosomal protein uS9 family.</text>
</comment>
<evidence type="ECO:0000256" key="5">
    <source>
        <dbReference type="RuleBase" id="RU003816"/>
    </source>
</evidence>
<dbReference type="PANTHER" id="PTHR21569:SF1">
    <property type="entry name" value="SMALL RIBOSOMAL SUBUNIT PROTEIN US9M"/>
    <property type="match status" value="1"/>
</dbReference>
<gene>
    <name evidence="6" type="ORF">A2982_01525</name>
</gene>
<dbReference type="GO" id="GO:0003735">
    <property type="term" value="F:structural constituent of ribosome"/>
    <property type="evidence" value="ECO:0007669"/>
    <property type="project" value="InterPro"/>
</dbReference>
<protein>
    <recommendedName>
        <fullName evidence="5">30S ribosomal protein S9</fullName>
    </recommendedName>
</protein>
<dbReference type="InterPro" id="IPR000754">
    <property type="entry name" value="Ribosomal_uS9"/>
</dbReference>
<accession>A0A1F4V4M3</accession>
<evidence type="ECO:0000313" key="6">
    <source>
        <dbReference type="EMBL" id="OGC52148.1"/>
    </source>
</evidence>
<keyword evidence="2 4" id="KW-0689">Ribosomal protein</keyword>
<dbReference type="GO" id="GO:0022627">
    <property type="term" value="C:cytosolic small ribosomal subunit"/>
    <property type="evidence" value="ECO:0007669"/>
    <property type="project" value="TreeGrafter"/>
</dbReference>
<dbReference type="PROSITE" id="PS00360">
    <property type="entry name" value="RIBOSOMAL_S9"/>
    <property type="match status" value="1"/>
</dbReference>
<dbReference type="AlphaFoldDB" id="A0A1F4V4M3"/>